<dbReference type="AlphaFoldDB" id="A0A9D4YVV7"/>
<keyword evidence="3 4" id="KW-0862">Zinc</keyword>
<evidence type="ECO:0000256" key="1">
    <source>
        <dbReference type="ARBA" id="ARBA00022603"/>
    </source>
</evidence>
<keyword evidence="2 4" id="KW-0808">Transferase</keyword>
<reference evidence="6" key="2">
    <citation type="submission" date="2020-11" db="EMBL/GenBank/DDBJ databases">
        <authorList>
            <person name="Cecchin M."/>
            <person name="Marcolungo L."/>
            <person name="Rossato M."/>
            <person name="Girolomoni L."/>
            <person name="Cosentino E."/>
            <person name="Cuine S."/>
            <person name="Li-Beisson Y."/>
            <person name="Delledonne M."/>
            <person name="Ballottari M."/>
        </authorList>
    </citation>
    <scope>NUCLEOTIDE SEQUENCE</scope>
    <source>
        <strain evidence="6">211/11P</strain>
        <tissue evidence="6">Whole cell</tissue>
    </source>
</reference>
<dbReference type="EMBL" id="SIDB01000008">
    <property type="protein sequence ID" value="KAI3429263.1"/>
    <property type="molecule type" value="Genomic_DNA"/>
</dbReference>
<dbReference type="Gene3D" id="3.20.20.330">
    <property type="entry name" value="Homocysteine-binding-like domain"/>
    <property type="match status" value="1"/>
</dbReference>
<keyword evidence="7" id="KW-1185">Reference proteome</keyword>
<dbReference type="OrthoDB" id="261426at2759"/>
<dbReference type="GO" id="GO:0032259">
    <property type="term" value="P:methylation"/>
    <property type="evidence" value="ECO:0007669"/>
    <property type="project" value="UniProtKB-KW"/>
</dbReference>
<comment type="cofactor">
    <cofactor evidence="3">
        <name>Zn(2+)</name>
        <dbReference type="ChEBI" id="CHEBI:29105"/>
    </cofactor>
    <text evidence="3">Binds 1 zinc ion per subunit.</text>
</comment>
<dbReference type="PANTHER" id="PTHR11103:SF18">
    <property type="entry name" value="SLR1189 PROTEIN"/>
    <property type="match status" value="1"/>
</dbReference>
<evidence type="ECO:0000256" key="4">
    <source>
        <dbReference type="PROSITE-ProRule" id="PRU00333"/>
    </source>
</evidence>
<dbReference type="GO" id="GO:0008168">
    <property type="term" value="F:methyltransferase activity"/>
    <property type="evidence" value="ECO:0007669"/>
    <property type="project" value="UniProtKB-UniRule"/>
</dbReference>
<dbReference type="PROSITE" id="PS50970">
    <property type="entry name" value="HCY"/>
    <property type="match status" value="1"/>
</dbReference>
<dbReference type="PIRSF" id="PIRSF037505">
    <property type="entry name" value="Betaine_HMT"/>
    <property type="match status" value="1"/>
</dbReference>
<evidence type="ECO:0000256" key="3">
    <source>
        <dbReference type="PIRSR" id="PIRSR037505-2"/>
    </source>
</evidence>
<reference evidence="6" key="1">
    <citation type="journal article" date="2019" name="Plant J.">
        <title>Chlorella vulgaris genome assembly and annotation reveals the molecular basis for metabolic acclimation to high light conditions.</title>
        <authorList>
            <person name="Cecchin M."/>
            <person name="Marcolungo L."/>
            <person name="Rossato M."/>
            <person name="Girolomoni L."/>
            <person name="Cosentino E."/>
            <person name="Cuine S."/>
            <person name="Li-Beisson Y."/>
            <person name="Delledonne M."/>
            <person name="Ballottari M."/>
        </authorList>
    </citation>
    <scope>NUCLEOTIDE SEQUENCE</scope>
    <source>
        <strain evidence="6">211/11P</strain>
    </source>
</reference>
<dbReference type="Proteomes" id="UP001055712">
    <property type="component" value="Unassembled WGS sequence"/>
</dbReference>
<keyword evidence="1 4" id="KW-0489">Methyltransferase</keyword>
<evidence type="ECO:0000313" key="7">
    <source>
        <dbReference type="Proteomes" id="UP001055712"/>
    </source>
</evidence>
<feature type="binding site" evidence="3 4">
    <location>
        <position position="303"/>
    </location>
    <ligand>
        <name>Zn(2+)</name>
        <dbReference type="ChEBI" id="CHEBI:29105"/>
    </ligand>
</feature>
<protein>
    <recommendedName>
        <fullName evidence="5">Hcy-binding domain-containing protein</fullName>
    </recommendedName>
</protein>
<dbReference type="InterPro" id="IPR036589">
    <property type="entry name" value="HCY_dom_sf"/>
</dbReference>
<feature type="binding site" evidence="3 4">
    <location>
        <position position="219"/>
    </location>
    <ligand>
        <name>Zn(2+)</name>
        <dbReference type="ChEBI" id="CHEBI:29105"/>
    </ligand>
</feature>
<evidence type="ECO:0000313" key="6">
    <source>
        <dbReference type="EMBL" id="KAI3429263.1"/>
    </source>
</evidence>
<dbReference type="GO" id="GO:0009086">
    <property type="term" value="P:methionine biosynthetic process"/>
    <property type="evidence" value="ECO:0007669"/>
    <property type="project" value="InterPro"/>
</dbReference>
<keyword evidence="3 4" id="KW-0479">Metal-binding</keyword>
<accession>A0A9D4YVV7</accession>
<dbReference type="InterPro" id="IPR003726">
    <property type="entry name" value="HCY_dom"/>
</dbReference>
<dbReference type="InterPro" id="IPR017226">
    <property type="entry name" value="BHMT-like"/>
</dbReference>
<dbReference type="Pfam" id="PF02574">
    <property type="entry name" value="S-methyl_trans"/>
    <property type="match status" value="1"/>
</dbReference>
<evidence type="ECO:0000259" key="5">
    <source>
        <dbReference type="PROSITE" id="PS50970"/>
    </source>
</evidence>
<organism evidence="6 7">
    <name type="scientific">Chlorella vulgaris</name>
    <name type="common">Green alga</name>
    <dbReference type="NCBI Taxonomy" id="3077"/>
    <lineage>
        <taxon>Eukaryota</taxon>
        <taxon>Viridiplantae</taxon>
        <taxon>Chlorophyta</taxon>
        <taxon>core chlorophytes</taxon>
        <taxon>Trebouxiophyceae</taxon>
        <taxon>Chlorellales</taxon>
        <taxon>Chlorellaceae</taxon>
        <taxon>Chlorella clade</taxon>
        <taxon>Chlorella</taxon>
    </lineage>
</organism>
<proteinExistence type="predicted"/>
<dbReference type="PANTHER" id="PTHR11103">
    <property type="entry name" value="SLR1189 PROTEIN"/>
    <property type="match status" value="1"/>
</dbReference>
<comment type="caution">
    <text evidence="6">The sequence shown here is derived from an EMBL/GenBank/DDBJ whole genome shotgun (WGS) entry which is preliminary data.</text>
</comment>
<dbReference type="SUPFAM" id="SSF82282">
    <property type="entry name" value="Homocysteine S-methyltransferase"/>
    <property type="match status" value="1"/>
</dbReference>
<sequence length="327" mass="33924">MPQTRVLLLDGGLGHLLKSRGVERLIPGVQDDQLYLATALANERMPETVAAAHRQFVAAGADVVTTNTFACTQWSLARIGMADSQQQLVEAAARLARDAAREAAASSGRQVLVAGSLPPLRATYQASGLAAFEEMQPEYNLLAGLLKLHCDVLLCETLATCTEGVAAATAASAAGLPFWVSWTLEDRSDAALLRSGESLQDAVAAVAEFPGLEAVLVNCCSPPAVAAALPVLQEAAPPGVMVGGFANGFATSTSEWLAGGNSSRDPEALPAEEYDADGLILPEAYARHAARWVELGASIVGGCCGVGPAHIELIRRQLQAGASEQGI</sequence>
<dbReference type="GO" id="GO:0008270">
    <property type="term" value="F:zinc ion binding"/>
    <property type="evidence" value="ECO:0007669"/>
    <property type="project" value="InterPro"/>
</dbReference>
<feature type="domain" description="Hcy-binding" evidence="5">
    <location>
        <begin position="1"/>
        <end position="318"/>
    </location>
</feature>
<evidence type="ECO:0000256" key="2">
    <source>
        <dbReference type="ARBA" id="ARBA00022679"/>
    </source>
</evidence>
<name>A0A9D4YVV7_CHLVU</name>
<gene>
    <name evidence="6" type="ORF">D9Q98_005360</name>
</gene>
<feature type="binding site" evidence="3 4">
    <location>
        <position position="304"/>
    </location>
    <ligand>
        <name>Zn(2+)</name>
        <dbReference type="ChEBI" id="CHEBI:29105"/>
    </ligand>
</feature>